<evidence type="ECO:0000256" key="1">
    <source>
        <dbReference type="SAM" id="MobiDB-lite"/>
    </source>
</evidence>
<dbReference type="SUPFAM" id="SSF48371">
    <property type="entry name" value="ARM repeat"/>
    <property type="match status" value="1"/>
</dbReference>
<feature type="compositionally biased region" description="Acidic residues" evidence="1">
    <location>
        <begin position="142"/>
        <end position="168"/>
    </location>
</feature>
<name>A0A834PBS0_VESPE</name>
<evidence type="ECO:0000313" key="2">
    <source>
        <dbReference type="EMBL" id="KAF7435161.1"/>
    </source>
</evidence>
<feature type="compositionally biased region" description="Basic and acidic residues" evidence="1">
    <location>
        <begin position="108"/>
        <end position="117"/>
    </location>
</feature>
<proteinExistence type="predicted"/>
<dbReference type="EMBL" id="JACSDY010000002">
    <property type="protein sequence ID" value="KAF7435161.1"/>
    <property type="molecule type" value="Genomic_DNA"/>
</dbReference>
<comment type="caution">
    <text evidence="2">The sequence shown here is derived from an EMBL/GenBank/DDBJ whole genome shotgun (WGS) entry which is preliminary data.</text>
</comment>
<dbReference type="InterPro" id="IPR016024">
    <property type="entry name" value="ARM-type_fold"/>
</dbReference>
<feature type="region of interest" description="Disordered" evidence="1">
    <location>
        <begin position="101"/>
        <end position="187"/>
    </location>
</feature>
<protein>
    <submittedName>
        <fullName evidence="2">Uncharacterized protein</fullName>
    </submittedName>
</protein>
<sequence>MALPKGLIPKEKTGQGRKGNPGAVMEEWFSITLEEPSRRSLKNILLHQPSSSAVFPPTLSPPCILLPDIHRPSPYFSTTLARPRFYVILRLRSSSRKFTGRFFASGDSKGRMEKGQKGENGGSSRRIEKPNLRDLRSSTQEDHDDDDDDDDNDDDDDDEEEEEEEEEKEEKKGPRDRRLQLREHIPA</sequence>
<evidence type="ECO:0000313" key="3">
    <source>
        <dbReference type="Proteomes" id="UP000600918"/>
    </source>
</evidence>
<dbReference type="AlphaFoldDB" id="A0A834PBS0"/>
<organism evidence="2 3">
    <name type="scientific">Vespula pensylvanica</name>
    <name type="common">Western yellow jacket</name>
    <name type="synonym">Wasp</name>
    <dbReference type="NCBI Taxonomy" id="30213"/>
    <lineage>
        <taxon>Eukaryota</taxon>
        <taxon>Metazoa</taxon>
        <taxon>Ecdysozoa</taxon>
        <taxon>Arthropoda</taxon>
        <taxon>Hexapoda</taxon>
        <taxon>Insecta</taxon>
        <taxon>Pterygota</taxon>
        <taxon>Neoptera</taxon>
        <taxon>Endopterygota</taxon>
        <taxon>Hymenoptera</taxon>
        <taxon>Apocrita</taxon>
        <taxon>Aculeata</taxon>
        <taxon>Vespoidea</taxon>
        <taxon>Vespidae</taxon>
        <taxon>Vespinae</taxon>
        <taxon>Vespula</taxon>
    </lineage>
</organism>
<accession>A0A834PBS0</accession>
<keyword evidence="3" id="KW-1185">Reference proteome</keyword>
<reference evidence="2" key="1">
    <citation type="journal article" date="2020" name="G3 (Bethesda)">
        <title>High-Quality Assemblies for Three Invasive Social Wasps from the &lt;i&gt;Vespula&lt;/i&gt; Genus.</title>
        <authorList>
            <person name="Harrop T.W.R."/>
            <person name="Guhlin J."/>
            <person name="McLaughlin G.M."/>
            <person name="Permina E."/>
            <person name="Stockwell P."/>
            <person name="Gilligan J."/>
            <person name="Le Lec M.F."/>
            <person name="Gruber M.A.M."/>
            <person name="Quinn O."/>
            <person name="Lovegrove M."/>
            <person name="Duncan E.J."/>
            <person name="Remnant E.J."/>
            <person name="Van Eeckhoven J."/>
            <person name="Graham B."/>
            <person name="Knapp R.A."/>
            <person name="Langford K.W."/>
            <person name="Kronenberg Z."/>
            <person name="Press M.O."/>
            <person name="Eacker S.M."/>
            <person name="Wilson-Rankin E.E."/>
            <person name="Purcell J."/>
            <person name="Lester P.J."/>
            <person name="Dearden P.K."/>
        </authorList>
    </citation>
    <scope>NUCLEOTIDE SEQUENCE</scope>
    <source>
        <strain evidence="2">Volc-1</strain>
    </source>
</reference>
<dbReference type="Proteomes" id="UP000600918">
    <property type="component" value="Unassembled WGS sequence"/>
</dbReference>
<feature type="compositionally biased region" description="Basic and acidic residues" evidence="1">
    <location>
        <begin position="125"/>
        <end position="141"/>
    </location>
</feature>
<feature type="region of interest" description="Disordered" evidence="1">
    <location>
        <begin position="1"/>
        <end position="21"/>
    </location>
</feature>
<gene>
    <name evidence="2" type="ORF">H0235_003352</name>
</gene>
<feature type="compositionally biased region" description="Basic and acidic residues" evidence="1">
    <location>
        <begin position="169"/>
        <end position="187"/>
    </location>
</feature>